<name>A0A1V6STH4_9EURO</name>
<comment type="similarity">
    <text evidence="3">Belongs to the Cu-Zn superoxide dismutase family.</text>
</comment>
<dbReference type="OrthoDB" id="2015551at2759"/>
<sequence length="166" mass="17329">MVRAVACVRGDSKITGIVSFEQIDEKSPTTISWYLTGNDANSERGFHIHEFGDNTNGFNPFARAHGGPGDSERHVGDLGNFKTDAAGNSKGTMKDHLVKLIGLESVLGRTLVIHAGTDDLGKGHNAESKITGNAGPRPSCGVIGLAAESSCSARSSSVKSVSPSHL</sequence>
<dbReference type="PANTHER" id="PTHR10003">
    <property type="entry name" value="SUPEROXIDE DISMUTASE CU-ZN -RELATED"/>
    <property type="match status" value="1"/>
</dbReference>
<comment type="subunit">
    <text evidence="1">Homodimer.</text>
</comment>
<dbReference type="Proteomes" id="UP000191285">
    <property type="component" value="Unassembled WGS sequence"/>
</dbReference>
<keyword evidence="3" id="KW-0560">Oxidoreductase</keyword>
<dbReference type="STRING" id="303698.A0A1V6STH4"/>
<comment type="caution">
    <text evidence="5">The sequence shown here is derived from an EMBL/GenBank/DDBJ whole genome shotgun (WGS) entry which is preliminary data.</text>
</comment>
<comment type="function">
    <text evidence="3">Destroys radicals which are normally produced within the cells and which are toxic to biological systems.</text>
</comment>
<comment type="cofactor">
    <cofactor evidence="3">
        <name>Zn(2+)</name>
        <dbReference type="ChEBI" id="CHEBI:29105"/>
    </cofactor>
    <text evidence="3">Binds 1 zinc ion per subunit.</text>
</comment>
<dbReference type="InterPro" id="IPR018152">
    <property type="entry name" value="SOD_Cu/Zn_BS"/>
</dbReference>
<dbReference type="InterPro" id="IPR024134">
    <property type="entry name" value="SOD_Cu/Zn_/chaperone"/>
</dbReference>
<keyword evidence="6" id="KW-1185">Reference proteome</keyword>
<dbReference type="InterPro" id="IPR036423">
    <property type="entry name" value="SOD-like_Cu/Zn_dom_sf"/>
</dbReference>
<organism evidence="5 6">
    <name type="scientific">Penicillium steckii</name>
    <dbReference type="NCBI Taxonomy" id="303698"/>
    <lineage>
        <taxon>Eukaryota</taxon>
        <taxon>Fungi</taxon>
        <taxon>Dikarya</taxon>
        <taxon>Ascomycota</taxon>
        <taxon>Pezizomycotina</taxon>
        <taxon>Eurotiomycetes</taxon>
        <taxon>Eurotiomycetidae</taxon>
        <taxon>Eurotiales</taxon>
        <taxon>Aspergillaceae</taxon>
        <taxon>Penicillium</taxon>
    </lineage>
</organism>
<dbReference type="SUPFAM" id="SSF49329">
    <property type="entry name" value="Cu,Zn superoxide dismutase-like"/>
    <property type="match status" value="1"/>
</dbReference>
<evidence type="ECO:0000313" key="5">
    <source>
        <dbReference type="EMBL" id="OQE16959.1"/>
    </source>
</evidence>
<evidence type="ECO:0000259" key="4">
    <source>
        <dbReference type="Pfam" id="PF00080"/>
    </source>
</evidence>
<dbReference type="PROSITE" id="PS00332">
    <property type="entry name" value="SOD_CU_ZN_2"/>
    <property type="match status" value="1"/>
</dbReference>
<dbReference type="PRINTS" id="PR00068">
    <property type="entry name" value="CUZNDISMTASE"/>
</dbReference>
<dbReference type="Pfam" id="PF00080">
    <property type="entry name" value="Sod_Cu"/>
    <property type="match status" value="1"/>
</dbReference>
<feature type="domain" description="Superoxide dismutase copper/zinc binding" evidence="4">
    <location>
        <begin position="15"/>
        <end position="143"/>
    </location>
</feature>
<keyword evidence="3" id="KW-0862">Zinc</keyword>
<dbReference type="PROSITE" id="PS00087">
    <property type="entry name" value="SOD_CU_ZN_1"/>
    <property type="match status" value="1"/>
</dbReference>
<keyword evidence="3" id="KW-0479">Metal-binding</keyword>
<comment type="catalytic activity">
    <reaction evidence="3">
        <text>2 superoxide + 2 H(+) = H2O2 + O2</text>
        <dbReference type="Rhea" id="RHEA:20696"/>
        <dbReference type="ChEBI" id="CHEBI:15378"/>
        <dbReference type="ChEBI" id="CHEBI:15379"/>
        <dbReference type="ChEBI" id="CHEBI:16240"/>
        <dbReference type="ChEBI" id="CHEBI:18421"/>
        <dbReference type="EC" id="1.15.1.1"/>
    </reaction>
</comment>
<dbReference type="InterPro" id="IPR001424">
    <property type="entry name" value="SOD_Cu_Zn_dom"/>
</dbReference>
<protein>
    <recommendedName>
        <fullName evidence="2 3">Superoxide dismutase [Cu-Zn]</fullName>
        <ecNumber evidence="3">1.15.1.1</ecNumber>
    </recommendedName>
</protein>
<gene>
    <name evidence="5" type="ORF">PENSTE_c022G00916</name>
</gene>
<dbReference type="GO" id="GO:0005507">
    <property type="term" value="F:copper ion binding"/>
    <property type="evidence" value="ECO:0007669"/>
    <property type="project" value="InterPro"/>
</dbReference>
<dbReference type="EMBL" id="MLKD01000022">
    <property type="protein sequence ID" value="OQE16959.1"/>
    <property type="molecule type" value="Genomic_DNA"/>
</dbReference>
<keyword evidence="3" id="KW-0186">Copper</keyword>
<comment type="cofactor">
    <cofactor evidence="3">
        <name>Cu cation</name>
        <dbReference type="ChEBI" id="CHEBI:23378"/>
    </cofactor>
    <text evidence="3">Binds 1 copper ion per subunit.</text>
</comment>
<evidence type="ECO:0000256" key="2">
    <source>
        <dbReference type="ARBA" id="ARBA00020928"/>
    </source>
</evidence>
<accession>A0A1V6STH4</accession>
<evidence type="ECO:0000256" key="1">
    <source>
        <dbReference type="ARBA" id="ARBA00011738"/>
    </source>
</evidence>
<reference evidence="6" key="1">
    <citation type="journal article" date="2017" name="Nat. Microbiol.">
        <title>Global analysis of biosynthetic gene clusters reveals vast potential of secondary metabolite production in Penicillium species.</title>
        <authorList>
            <person name="Nielsen J.C."/>
            <person name="Grijseels S."/>
            <person name="Prigent S."/>
            <person name="Ji B."/>
            <person name="Dainat J."/>
            <person name="Nielsen K.F."/>
            <person name="Frisvad J.C."/>
            <person name="Workman M."/>
            <person name="Nielsen J."/>
        </authorList>
    </citation>
    <scope>NUCLEOTIDE SEQUENCE [LARGE SCALE GENOMIC DNA]</scope>
    <source>
        <strain evidence="6">IBT 24891</strain>
    </source>
</reference>
<dbReference type="Gene3D" id="2.60.40.200">
    <property type="entry name" value="Superoxide dismutase, copper/zinc binding domain"/>
    <property type="match status" value="1"/>
</dbReference>
<proteinExistence type="inferred from homology"/>
<dbReference type="GO" id="GO:0004784">
    <property type="term" value="F:superoxide dismutase activity"/>
    <property type="evidence" value="ECO:0007669"/>
    <property type="project" value="UniProtKB-EC"/>
</dbReference>
<dbReference type="AlphaFoldDB" id="A0A1V6STH4"/>
<evidence type="ECO:0000256" key="3">
    <source>
        <dbReference type="RuleBase" id="RU000393"/>
    </source>
</evidence>
<evidence type="ECO:0000313" key="6">
    <source>
        <dbReference type="Proteomes" id="UP000191285"/>
    </source>
</evidence>
<dbReference type="EC" id="1.15.1.1" evidence="3"/>
<dbReference type="CDD" id="cd00305">
    <property type="entry name" value="Cu-Zn_Superoxide_Dismutase"/>
    <property type="match status" value="1"/>
</dbReference>